<protein>
    <recommendedName>
        <fullName evidence="6">Sterol 24-C-methyltransferase</fullName>
        <ecNumber evidence="6">2.1.1.-</ecNumber>
    </recommendedName>
    <alternativeName>
        <fullName evidence="6">Delta(24)-sterol C-methyltransferase</fullName>
    </alternativeName>
</protein>
<dbReference type="InterPro" id="IPR029063">
    <property type="entry name" value="SAM-dependent_MTases_sf"/>
</dbReference>
<comment type="similarity">
    <text evidence="4 5 6">Belongs to the class I-like SAM-binding methyltransferase superfamily. Erg6/SMT family.</text>
</comment>
<dbReference type="PANTHER" id="PTHR44068">
    <property type="entry name" value="ZGC:194242"/>
    <property type="match status" value="1"/>
</dbReference>
<feature type="region of interest" description="Disordered" evidence="7">
    <location>
        <begin position="1"/>
        <end position="46"/>
    </location>
</feature>
<evidence type="ECO:0000259" key="8">
    <source>
        <dbReference type="PROSITE" id="PS51685"/>
    </source>
</evidence>
<keyword evidence="6" id="KW-0444">Lipid biosynthesis</keyword>
<dbReference type="PANTHER" id="PTHR44068:SF1">
    <property type="entry name" value="HYPOTHETICAL LOC100005854"/>
    <property type="match status" value="1"/>
</dbReference>
<dbReference type="InterPro" id="IPR030384">
    <property type="entry name" value="MeTrfase_SMT"/>
</dbReference>
<comment type="pathway">
    <text evidence="6">Steroid metabolism.</text>
</comment>
<keyword evidence="2 5" id="KW-0808">Transferase</keyword>
<dbReference type="GO" id="GO:0006696">
    <property type="term" value="P:ergosterol biosynthetic process"/>
    <property type="evidence" value="ECO:0007669"/>
    <property type="project" value="TreeGrafter"/>
</dbReference>
<keyword evidence="1 5" id="KW-0489">Methyltransferase</keyword>
<evidence type="ECO:0000256" key="1">
    <source>
        <dbReference type="ARBA" id="ARBA00022603"/>
    </source>
</evidence>
<dbReference type="InterPro" id="IPR013705">
    <property type="entry name" value="Sterol_MeTrfase_C"/>
</dbReference>
<dbReference type="SUPFAM" id="SSF53335">
    <property type="entry name" value="S-adenosyl-L-methionine-dependent methyltransferases"/>
    <property type="match status" value="1"/>
</dbReference>
<evidence type="ECO:0000313" key="10">
    <source>
        <dbReference type="Proteomes" id="UP000800035"/>
    </source>
</evidence>
<name>A0A6A5U7H8_9PLEO</name>
<sequence length="360" mass="39803">MANAQTTQYVDSAGKAVSRSKSQKEMTTGYSRHWEQNGEALPDDSEARDVRKKKYTELVNDYYDAATDLYLESWGQSFHMCRYPRGPENKEKATARHEHYLAHMMSLRPGMRVLDVGCGVGGPAKELAVFAGCYIEGLNNNGYQVQKATELAKAEGMENMVHFVKGDFMDIPFAEGEFDAAYAIEATVHAPSLEDVYSQIYRVLKPGAVFGVFEWVLTDNFIPSDPSHEAIRSAIERGAGIPSLQTKAAARAAMQNAGFELLMTDDLSVSNNTLPWWYPISGDVGSAKGFKDWLLVIRNTEWGRVGVKLIVRVLEAVRYAPKGTLKMTEEFIGAADSLIAGGKKGLFTPMYLMVGRKPTA</sequence>
<dbReference type="Pfam" id="PF08241">
    <property type="entry name" value="Methyltransf_11"/>
    <property type="match status" value="1"/>
</dbReference>
<evidence type="ECO:0000256" key="4">
    <source>
        <dbReference type="ARBA" id="ARBA00038188"/>
    </source>
</evidence>
<dbReference type="CDD" id="cd02440">
    <property type="entry name" value="AdoMet_MTases"/>
    <property type="match status" value="1"/>
</dbReference>
<evidence type="ECO:0000256" key="6">
    <source>
        <dbReference type="RuleBase" id="RU362025"/>
    </source>
</evidence>
<keyword evidence="6" id="KW-1207">Sterol metabolism</keyword>
<keyword evidence="3 5" id="KW-0949">S-adenosyl-L-methionine</keyword>
<dbReference type="GO" id="GO:0003838">
    <property type="term" value="F:sterol 24-C-methyltransferase activity"/>
    <property type="evidence" value="ECO:0007669"/>
    <property type="project" value="TreeGrafter"/>
</dbReference>
<keyword evidence="10" id="KW-1185">Reference proteome</keyword>
<dbReference type="InterPro" id="IPR013216">
    <property type="entry name" value="Methyltransf_11"/>
</dbReference>
<evidence type="ECO:0000256" key="5">
    <source>
        <dbReference type="PROSITE-ProRule" id="PRU01022"/>
    </source>
</evidence>
<dbReference type="Proteomes" id="UP000800035">
    <property type="component" value="Unassembled WGS sequence"/>
</dbReference>
<evidence type="ECO:0000313" key="9">
    <source>
        <dbReference type="EMBL" id="KAF1957087.1"/>
    </source>
</evidence>
<organism evidence="9 10">
    <name type="scientific">Byssothecium circinans</name>
    <dbReference type="NCBI Taxonomy" id="147558"/>
    <lineage>
        <taxon>Eukaryota</taxon>
        <taxon>Fungi</taxon>
        <taxon>Dikarya</taxon>
        <taxon>Ascomycota</taxon>
        <taxon>Pezizomycotina</taxon>
        <taxon>Dothideomycetes</taxon>
        <taxon>Pleosporomycetidae</taxon>
        <taxon>Pleosporales</taxon>
        <taxon>Massarineae</taxon>
        <taxon>Massarinaceae</taxon>
        <taxon>Byssothecium</taxon>
    </lineage>
</organism>
<dbReference type="EC" id="2.1.1.-" evidence="6"/>
<evidence type="ECO:0000256" key="2">
    <source>
        <dbReference type="ARBA" id="ARBA00022679"/>
    </source>
</evidence>
<dbReference type="GO" id="GO:0005783">
    <property type="term" value="C:endoplasmic reticulum"/>
    <property type="evidence" value="ECO:0007669"/>
    <property type="project" value="TreeGrafter"/>
</dbReference>
<proteinExistence type="inferred from homology"/>
<evidence type="ECO:0000256" key="7">
    <source>
        <dbReference type="SAM" id="MobiDB-lite"/>
    </source>
</evidence>
<dbReference type="EMBL" id="ML976990">
    <property type="protein sequence ID" value="KAF1957087.1"/>
    <property type="molecule type" value="Genomic_DNA"/>
</dbReference>
<evidence type="ECO:0000256" key="3">
    <source>
        <dbReference type="ARBA" id="ARBA00022691"/>
    </source>
</evidence>
<accession>A0A6A5U7H8</accession>
<keyword evidence="6" id="KW-0752">Steroid biosynthesis</keyword>
<dbReference type="Gene3D" id="3.40.50.150">
    <property type="entry name" value="Vaccinia Virus protein VP39"/>
    <property type="match status" value="1"/>
</dbReference>
<keyword evidence="6" id="KW-0753">Steroid metabolism</keyword>
<keyword evidence="6" id="KW-0756">Sterol biosynthesis</keyword>
<dbReference type="Pfam" id="PF08498">
    <property type="entry name" value="Sterol_MT_C"/>
    <property type="match status" value="1"/>
</dbReference>
<dbReference type="PROSITE" id="PS51685">
    <property type="entry name" value="SAM_MT_ERG6_SMT"/>
    <property type="match status" value="1"/>
</dbReference>
<keyword evidence="6" id="KW-0443">Lipid metabolism</keyword>
<reference evidence="9" key="1">
    <citation type="journal article" date="2020" name="Stud. Mycol.">
        <title>101 Dothideomycetes genomes: a test case for predicting lifestyles and emergence of pathogens.</title>
        <authorList>
            <person name="Haridas S."/>
            <person name="Albert R."/>
            <person name="Binder M."/>
            <person name="Bloem J."/>
            <person name="Labutti K."/>
            <person name="Salamov A."/>
            <person name="Andreopoulos B."/>
            <person name="Baker S."/>
            <person name="Barry K."/>
            <person name="Bills G."/>
            <person name="Bluhm B."/>
            <person name="Cannon C."/>
            <person name="Castanera R."/>
            <person name="Culley D."/>
            <person name="Daum C."/>
            <person name="Ezra D."/>
            <person name="Gonzalez J."/>
            <person name="Henrissat B."/>
            <person name="Kuo A."/>
            <person name="Liang C."/>
            <person name="Lipzen A."/>
            <person name="Lutzoni F."/>
            <person name="Magnuson J."/>
            <person name="Mondo S."/>
            <person name="Nolan M."/>
            <person name="Ohm R."/>
            <person name="Pangilinan J."/>
            <person name="Park H.-J."/>
            <person name="Ramirez L."/>
            <person name="Alfaro M."/>
            <person name="Sun H."/>
            <person name="Tritt A."/>
            <person name="Yoshinaga Y."/>
            <person name="Zwiers L.-H."/>
            <person name="Turgeon B."/>
            <person name="Goodwin S."/>
            <person name="Spatafora J."/>
            <person name="Crous P."/>
            <person name="Grigoriev I."/>
        </authorList>
    </citation>
    <scope>NUCLEOTIDE SEQUENCE</scope>
    <source>
        <strain evidence="9">CBS 675.92</strain>
    </source>
</reference>
<dbReference type="AlphaFoldDB" id="A0A6A5U7H8"/>
<dbReference type="GO" id="GO:0032259">
    <property type="term" value="P:methylation"/>
    <property type="evidence" value="ECO:0007669"/>
    <property type="project" value="UniProtKB-KW"/>
</dbReference>
<gene>
    <name evidence="9" type="ORF">CC80DRAFT_525249</name>
</gene>
<feature type="domain" description="SAM-dependent methyltransferase Erg6/SMT-type" evidence="8">
    <location>
        <begin position="62"/>
        <end position="358"/>
    </location>
</feature>
<feature type="compositionally biased region" description="Polar residues" evidence="7">
    <location>
        <begin position="1"/>
        <end position="10"/>
    </location>
</feature>
<comment type="function">
    <text evidence="6">Catalyzes the transfer of methyl groups from S-adenosyl-methionine to the C-24 of sterols.</text>
</comment>
<dbReference type="OrthoDB" id="540004at2759"/>
<dbReference type="InterPro" id="IPR050447">
    <property type="entry name" value="Erg6_SMT_methyltransf"/>
</dbReference>